<evidence type="ECO:0000313" key="1">
    <source>
        <dbReference type="EMBL" id="PIK19580.1"/>
    </source>
</evidence>
<dbReference type="Pfam" id="PF16162">
    <property type="entry name" value="KwaB"/>
    <property type="match status" value="1"/>
</dbReference>
<name>A0A2G8I7V8_PREIN</name>
<dbReference type="InterPro" id="IPR048119">
    <property type="entry name" value="KwaB"/>
</dbReference>
<sequence>MNKQELNEALAFINAPEGELQIIIYANISGVNEPKRLDIKEEDLTELRKLFVASIESSIISKEDHTVLPLSSADERGNCFYQYDLEVPEGLKRLETIIGNDNLSNFSLSDNQFSNIESLIIVLADTKNEISLFKKLSTVEVIGRGGFMLWKSNQRFERFKDQLLRISSSFQALRVGGEIIIIDLDAIEKEFGFHEVIIKEATKSLSVIEEKELVDNIDSLKELVGDVRFARKLTKVARNSPVIRLGIPNESIITFAKNHPLTKKKMKYNDSQTKFHLDTKVSKNLLIKILNDDLLTSELTKLYYDSLAKDDIIVEEE</sequence>
<dbReference type="EMBL" id="PEKN01000002">
    <property type="protein sequence ID" value="PIK19580.1"/>
    <property type="molecule type" value="Genomic_DNA"/>
</dbReference>
<protein>
    <submittedName>
        <fullName evidence="1">DUF4868 domain-containing protein</fullName>
    </submittedName>
</protein>
<proteinExistence type="predicted"/>
<dbReference type="Proteomes" id="UP000230046">
    <property type="component" value="Unassembled WGS sequence"/>
</dbReference>
<dbReference type="RefSeq" id="WP_099836903.1">
    <property type="nucleotide sequence ID" value="NZ_PEKN01000002.1"/>
</dbReference>
<dbReference type="AlphaFoldDB" id="A0A2G8I7V8"/>
<reference evidence="1 2" key="1">
    <citation type="submission" date="2017-11" db="EMBL/GenBank/DDBJ databases">
        <title>Genome sequencing of Prevotella intermedia KCOM 1653.</title>
        <authorList>
            <person name="Kook J.-K."/>
            <person name="Park S.-N."/>
            <person name="Lim Y.K."/>
        </authorList>
    </citation>
    <scope>NUCLEOTIDE SEQUENCE [LARGE SCALE GENOMIC DNA]</scope>
    <source>
        <strain evidence="1 2">KCOM 1653</strain>
    </source>
</reference>
<evidence type="ECO:0000313" key="2">
    <source>
        <dbReference type="Proteomes" id="UP000230046"/>
    </source>
</evidence>
<comment type="caution">
    <text evidence="1">The sequence shown here is derived from an EMBL/GenBank/DDBJ whole genome shotgun (WGS) entry which is preliminary data.</text>
</comment>
<dbReference type="NCBIfam" id="NF041623">
    <property type="entry name" value="KwaB"/>
    <property type="match status" value="1"/>
</dbReference>
<accession>A0A2G8I7V8</accession>
<dbReference type="InterPro" id="IPR032359">
    <property type="entry name" value="KwaB-like"/>
</dbReference>
<gene>
    <name evidence="1" type="ORF">CTI18_11825</name>
</gene>
<organism evidence="1 2">
    <name type="scientific">Prevotella intermedia</name>
    <dbReference type="NCBI Taxonomy" id="28131"/>
    <lineage>
        <taxon>Bacteria</taxon>
        <taxon>Pseudomonadati</taxon>
        <taxon>Bacteroidota</taxon>
        <taxon>Bacteroidia</taxon>
        <taxon>Bacteroidales</taxon>
        <taxon>Prevotellaceae</taxon>
        <taxon>Prevotella</taxon>
    </lineage>
</organism>